<evidence type="ECO:0000313" key="4">
    <source>
        <dbReference type="EMBL" id="AJG97437.1"/>
    </source>
</evidence>
<dbReference type="KEGG" id="cbei:LF65_00810"/>
<dbReference type="STRING" id="1520.LF65_00810"/>
<dbReference type="SUPFAM" id="SSF52218">
    <property type="entry name" value="Flavoproteins"/>
    <property type="match status" value="1"/>
</dbReference>
<feature type="domain" description="NADPH-dependent FMN reductase-like" evidence="3">
    <location>
        <begin position="3"/>
        <end position="127"/>
    </location>
</feature>
<dbReference type="InterPro" id="IPR051796">
    <property type="entry name" value="ISF_SsuE-like"/>
</dbReference>
<dbReference type="EMBL" id="CP010086">
    <property type="protein sequence ID" value="AJG97437.1"/>
    <property type="molecule type" value="Genomic_DNA"/>
</dbReference>
<evidence type="ECO:0000256" key="1">
    <source>
        <dbReference type="ARBA" id="ARBA00022630"/>
    </source>
</evidence>
<dbReference type="PANTHER" id="PTHR43278">
    <property type="entry name" value="NAD(P)H-DEPENDENT FMN-CONTAINING OXIDOREDUCTASE YWQN-RELATED"/>
    <property type="match status" value="1"/>
</dbReference>
<dbReference type="RefSeq" id="WP_041894262.1">
    <property type="nucleotide sequence ID" value="NZ_CP010086.2"/>
</dbReference>
<sequence length="186" mass="20844">MKKIIILNGSPHKTGNTMALVNEVSKSVNNKETQIKTYNLNTMKISCCQGCNACKKTGTCGIKDDMQLIYDDIDDADGIIFATPIYIYQMSAQLKTVVDRLVAYMKEDYSSYLSPNKKVLFVSTFGGGDIDQFRSYFDLTGKSLKILGFGEYRTLLTGGLREPKELLERSEVLSEAKEMGEWLLNC</sequence>
<proteinExistence type="predicted"/>
<dbReference type="AlphaFoldDB" id="A0A0B5QHJ7"/>
<organism evidence="4 5">
    <name type="scientific">Clostridium beijerinckii</name>
    <name type="common">Clostridium MP</name>
    <dbReference type="NCBI Taxonomy" id="1520"/>
    <lineage>
        <taxon>Bacteria</taxon>
        <taxon>Bacillati</taxon>
        <taxon>Bacillota</taxon>
        <taxon>Clostridia</taxon>
        <taxon>Eubacteriales</taxon>
        <taxon>Clostridiaceae</taxon>
        <taxon>Clostridium</taxon>
    </lineage>
</organism>
<evidence type="ECO:0000256" key="2">
    <source>
        <dbReference type="ARBA" id="ARBA00022643"/>
    </source>
</evidence>
<name>A0A0B5QHJ7_CLOBE</name>
<gene>
    <name evidence="4" type="ORF">LF65_00810</name>
</gene>
<dbReference type="Pfam" id="PF03358">
    <property type="entry name" value="FMN_red"/>
    <property type="match status" value="1"/>
</dbReference>
<evidence type="ECO:0000259" key="3">
    <source>
        <dbReference type="Pfam" id="PF03358"/>
    </source>
</evidence>
<keyword evidence="1" id="KW-0285">Flavoprotein</keyword>
<dbReference type="GO" id="GO:0016491">
    <property type="term" value="F:oxidoreductase activity"/>
    <property type="evidence" value="ECO:0007669"/>
    <property type="project" value="InterPro"/>
</dbReference>
<keyword evidence="2" id="KW-0288">FMN</keyword>
<dbReference type="InterPro" id="IPR005025">
    <property type="entry name" value="FMN_Rdtase-like_dom"/>
</dbReference>
<accession>A0A0B5QHJ7</accession>
<dbReference type="Proteomes" id="UP000031866">
    <property type="component" value="Chromosome"/>
</dbReference>
<dbReference type="Gene3D" id="3.40.50.360">
    <property type="match status" value="1"/>
</dbReference>
<dbReference type="OrthoDB" id="9805976at2"/>
<dbReference type="PANTHER" id="PTHR43278:SF2">
    <property type="entry name" value="IRON-SULFUR FLAVOPROTEIN"/>
    <property type="match status" value="1"/>
</dbReference>
<reference evidence="5" key="1">
    <citation type="submission" date="2014-12" db="EMBL/GenBank/DDBJ databases">
        <title>Genome sequence of Clostridium beijerinckii strain 59B.</title>
        <authorList>
            <person name="Little G.T."/>
            <person name="Minton N.P."/>
        </authorList>
    </citation>
    <scope>NUCLEOTIDE SEQUENCE [LARGE SCALE GENOMIC DNA]</scope>
    <source>
        <strain evidence="5">59B</strain>
    </source>
</reference>
<protein>
    <submittedName>
        <fullName evidence="4">NADPH-dependent FMN reductase</fullName>
    </submittedName>
</protein>
<dbReference type="InterPro" id="IPR029039">
    <property type="entry name" value="Flavoprotein-like_sf"/>
</dbReference>
<evidence type="ECO:0000313" key="5">
    <source>
        <dbReference type="Proteomes" id="UP000031866"/>
    </source>
</evidence>